<evidence type="ECO:0000256" key="5">
    <source>
        <dbReference type="ARBA" id="ARBA00022801"/>
    </source>
</evidence>
<dbReference type="RefSeq" id="XP_008183050.1">
    <property type="nucleotide sequence ID" value="XM_008184828.1"/>
</dbReference>
<dbReference type="Pfam" id="PF05380">
    <property type="entry name" value="Peptidase_A17"/>
    <property type="match status" value="1"/>
</dbReference>
<protein>
    <recommendedName>
        <fullName evidence="7">Integrase catalytic domain-containing protein</fullName>
    </recommendedName>
</protein>
<keyword evidence="9" id="KW-1185">Reference proteome</keyword>
<evidence type="ECO:0000259" key="7">
    <source>
        <dbReference type="PROSITE" id="PS50994"/>
    </source>
</evidence>
<dbReference type="GeneID" id="103309431"/>
<keyword evidence="2" id="KW-0548">Nucleotidyltransferase</keyword>
<dbReference type="GO" id="GO:0042575">
    <property type="term" value="C:DNA polymerase complex"/>
    <property type="evidence" value="ECO:0007669"/>
    <property type="project" value="UniProtKB-ARBA"/>
</dbReference>
<dbReference type="PROSITE" id="PS00141">
    <property type="entry name" value="ASP_PROTEASE"/>
    <property type="match status" value="1"/>
</dbReference>
<dbReference type="SUPFAM" id="SSF53098">
    <property type="entry name" value="Ribonuclease H-like"/>
    <property type="match status" value="1"/>
</dbReference>
<dbReference type="Pfam" id="PF03564">
    <property type="entry name" value="DUF1759"/>
    <property type="match status" value="1"/>
</dbReference>
<dbReference type="InterPro" id="IPR036397">
    <property type="entry name" value="RNaseH_sf"/>
</dbReference>
<reference evidence="9" key="1">
    <citation type="submission" date="2010-06" db="EMBL/GenBank/DDBJ databases">
        <authorList>
            <person name="Jiang H."/>
            <person name="Abraham K."/>
            <person name="Ali S."/>
            <person name="Alsbrooks S.L."/>
            <person name="Anim B.N."/>
            <person name="Anosike U.S."/>
            <person name="Attaway T."/>
            <person name="Bandaranaike D.P."/>
            <person name="Battles P.K."/>
            <person name="Bell S.N."/>
            <person name="Bell A.V."/>
            <person name="Beltran B."/>
            <person name="Bickham C."/>
            <person name="Bustamante Y."/>
            <person name="Caleb T."/>
            <person name="Canada A."/>
            <person name="Cardenas V."/>
            <person name="Carter K."/>
            <person name="Chacko J."/>
            <person name="Chandrabose M.N."/>
            <person name="Chavez D."/>
            <person name="Chavez A."/>
            <person name="Chen L."/>
            <person name="Chu H.-S."/>
            <person name="Claassen K.J."/>
            <person name="Cockrell R."/>
            <person name="Collins M."/>
            <person name="Cooper J.A."/>
            <person name="Cree A."/>
            <person name="Curry S.M."/>
            <person name="Da Y."/>
            <person name="Dao M.D."/>
            <person name="Das B."/>
            <person name="Davila M.-L."/>
            <person name="Davy-Carroll L."/>
            <person name="Denson S."/>
            <person name="Dinh H."/>
            <person name="Ebong V.E."/>
            <person name="Edwards J.R."/>
            <person name="Egan A."/>
            <person name="El-Daye J."/>
            <person name="Escobedo L."/>
            <person name="Fernandez S."/>
            <person name="Fernando P.R."/>
            <person name="Flagg N."/>
            <person name="Forbes L.D."/>
            <person name="Fowler R.G."/>
            <person name="Fu Q."/>
            <person name="Gabisi R.A."/>
            <person name="Ganer J."/>
            <person name="Garbino Pronczuk A."/>
            <person name="Garcia R.M."/>
            <person name="Garner T."/>
            <person name="Garrett T.E."/>
            <person name="Gonzalez D.A."/>
            <person name="Hamid H."/>
            <person name="Hawkins E.S."/>
            <person name="Hirani K."/>
            <person name="Hogues M.E."/>
            <person name="Hollins B."/>
            <person name="Hsiao C.-H."/>
            <person name="Jabil R."/>
            <person name="James M.L."/>
            <person name="Jhangiani S.N."/>
            <person name="Johnson B."/>
            <person name="Johnson Q."/>
            <person name="Joshi V."/>
            <person name="Kalu J.B."/>
            <person name="Kam C."/>
            <person name="Kashfia A."/>
            <person name="Keebler J."/>
            <person name="Kisamo H."/>
            <person name="Kovar C.L."/>
            <person name="Lago L.A."/>
            <person name="Lai C.-Y."/>
            <person name="Laidlaw J."/>
            <person name="Lara F."/>
            <person name="Le T.-K."/>
            <person name="Lee S.L."/>
            <person name="Legall F.H."/>
            <person name="Lemon S.J."/>
            <person name="Lewis L.R."/>
            <person name="Li B."/>
            <person name="Liu Y."/>
            <person name="Liu Y.-S."/>
            <person name="Lopez J."/>
            <person name="Lozado R.J."/>
            <person name="Lu J."/>
            <person name="Madu R.C."/>
            <person name="Maheshwari M."/>
            <person name="Maheshwari R."/>
            <person name="Malloy K."/>
            <person name="Martinez E."/>
            <person name="Mathew T."/>
            <person name="Mercado I.C."/>
            <person name="Mercado C."/>
            <person name="Meyer B."/>
            <person name="Montgomery K."/>
            <person name="Morgan M.B."/>
            <person name="Munidasa M."/>
            <person name="Nazareth L.V."/>
            <person name="Nelson J."/>
            <person name="Ng B.M."/>
            <person name="Nguyen N.B."/>
            <person name="Nguyen P.Q."/>
            <person name="Nguyen T."/>
            <person name="Obregon M."/>
            <person name="Okwuonu G.O."/>
            <person name="Onwere C.G."/>
            <person name="Orozco G."/>
            <person name="Parra A."/>
            <person name="Patel S."/>
            <person name="Patil S."/>
            <person name="Perez A."/>
            <person name="Perez Y."/>
            <person name="Pham C."/>
            <person name="Primus E.L."/>
            <person name="Pu L.-L."/>
            <person name="Puazo M."/>
            <person name="Qin X."/>
            <person name="Quiroz J.B."/>
            <person name="Reese J."/>
            <person name="Richards S."/>
            <person name="Rives C.M."/>
            <person name="Robberts R."/>
            <person name="Ruiz S.J."/>
            <person name="Ruiz M.J."/>
            <person name="Santibanez J."/>
            <person name="Schneider B.W."/>
            <person name="Sisson I."/>
            <person name="Smith M."/>
            <person name="Sodergren E."/>
            <person name="Song X.-Z."/>
            <person name="Song B.B."/>
            <person name="Summersgill H."/>
            <person name="Thelus R."/>
            <person name="Thornton R.D."/>
            <person name="Trejos Z.Y."/>
            <person name="Usmani K."/>
            <person name="Vattathil S."/>
            <person name="Villasana D."/>
            <person name="Walker D.L."/>
            <person name="Wang S."/>
            <person name="Wang K."/>
            <person name="White C.S."/>
            <person name="Williams A.C."/>
            <person name="Williamson J."/>
            <person name="Wilson K."/>
            <person name="Woghiren I.O."/>
            <person name="Woodworth J.R."/>
            <person name="Worley K.C."/>
            <person name="Wright R.A."/>
            <person name="Wu W."/>
            <person name="Young L."/>
            <person name="Zhang L."/>
            <person name="Zhang J."/>
            <person name="Zhu Y."/>
            <person name="Muzny D.M."/>
            <person name="Weinstock G."/>
            <person name="Gibbs R.A."/>
        </authorList>
    </citation>
    <scope>NUCLEOTIDE SEQUENCE [LARGE SCALE GENOMIC DNA]</scope>
    <source>
        <strain evidence="9">LSR1</strain>
    </source>
</reference>
<dbReference type="Gene3D" id="2.40.70.10">
    <property type="entry name" value="Acid Proteases"/>
    <property type="match status" value="1"/>
</dbReference>
<dbReference type="Proteomes" id="UP000007819">
    <property type="component" value="Chromosome X"/>
</dbReference>
<dbReference type="InterPro" id="IPR021109">
    <property type="entry name" value="Peptidase_aspartic_dom_sf"/>
</dbReference>
<dbReference type="GO" id="GO:0004190">
    <property type="term" value="F:aspartic-type endopeptidase activity"/>
    <property type="evidence" value="ECO:0007669"/>
    <property type="project" value="InterPro"/>
</dbReference>
<dbReference type="InterPro" id="IPR040676">
    <property type="entry name" value="DUF5641"/>
</dbReference>
<keyword evidence="4" id="KW-0255">Endonuclease</keyword>
<dbReference type="InterPro" id="IPR001969">
    <property type="entry name" value="Aspartic_peptidase_AS"/>
</dbReference>
<dbReference type="EnsemblMetazoa" id="XM_008184828.1">
    <property type="protein sequence ID" value="XP_008183050.1"/>
    <property type="gene ID" value="LOC103309431"/>
</dbReference>
<accession>A0A8R2F8P4</accession>
<proteinExistence type="predicted"/>
<sequence length="1739" mass="194941">MPLSPTETERAERLLVRTIAKRDALVVQMSLLHDLSKNVVHNAATILPLFRARKRDIDSLLTQFKAEQDSILDMLVQLQRISEYHTTHAPIDIALSEQYYNILAVAEEIGLNVPLTVPPVTVSSQECSHIQLPKIELPHFDGDFLQWIAFRDTFKSLVHDNSQIKDIEKYHHLLSAVSGSASAVVRSLPLSASNYVVAWRALLDRFDNPRLIMNSHLDKLFSFSTLRSSSLDDLKHFLDTFQENIAALRSFDVPDKEGFLLFYLASRVLDSSTKCLFESQRDNRTIPVIDELLMFVQTRCQVLQNSAGTSNWGSPVKNKPTSYAKKGSSFVKTSLLANASESHKPCLVCNGPHPLYRCDKFIQQQVPARLKTVQTHRLCRNCISAVHDTSKCSSKYSCRHCSAKHHSLLHLDTYKTKESLNLPSSSSSTSGDTSKGQDVATVNIGTASRTNLSVLGTASIRIQDKCGHWIPCRALIDSGSQVSAITHNCATQLGLTRRHSAIDIVGLSQTPISRVKGVVTCSFTASSTSSPEYSCEPIVLSKITGILPSMRLNPSIRSHYSALQFADPFFDRPGRIDFLLGADVYNQLFTGESRVHHTPGFPSAFETRLGWIFIGPIAYDGTEISSNSLTVRTEPSLDKLLHRFWTVEEPVVQPIPFTEEQKCEDWFVRTTQRDESGRYIVTFPFKSDPCILGGSRTMALSRFLNLERKLQVNDELYAEYRAFMDAYIKLGHMHLATLPGKYIIPHHAVVKSVNDSIKLRVVFDASARTSSGSSLNDIVFTGQKLQQDISTLLMSCRLQRYMFTADICKMYRQIKLSHSDQQYQHILWRDCPSDPLQEYALSTVTYGVACSPFQAIRVLHQLEADEGDKFPATKNVLTAQTYVDDIITGAQSVESVLTLQNQLCNLLASGGFILKKWASNSPEVLQTIPVADRVLELSFDPKDDACVKILGLHWDPVTDTFTYHSDHVQSALTKRAVLSSIAKIYDPLGALAPITFWAKCFMQRLWKEGYEWDSPISSELASAWALFASELPLVSGIRIARHIPVQSSSHAQLIGFSDASLKGYAAVVYLRLLYVNASPTIHLITAKSKVAPLKSGQADELLSVPRLELCGALLLAQVLQRVQGTMASVVTLSSIHAWTDSTVVLSWLTNVQVQYKIFVTNRLNKIKELIPTCEWHHVVTSQNPADCVSRGMFPKDALDHRLYWDGPSWLYEPNDEWSSATFQPLAPHEVPEQASHTLSAVTLATHVDDPEWFKRFSSLTRLQRVISYMHRFIDRARKRQSVLGYIRHTELERSLFLVIRLTQDQHFSALRKSLTSVPPEASPISLARLSTYIDSEGIIRVGGRLRHSVLHDDAKNPILLPKVCSLSTLLIRHYHLQYLHAGPQLISSLLVQRYWIMSARAAIRRITFKCISCTRQKATAPIPIMADLPPARVRPSRPFAHVGVDYAGPFLIKEGRRKQARSVKGYLALFVCMVIKAVHIEVVSDLTTDAFIAALHRFVSRRGLPSDIYSDCGTNFKGANRDLQRLFSEPAAQELYSGAIVCHWHFNPPASPHFGGLWEAAVKSCKYHLKRVIGTQMLTFEEMATLVSRIEAILNSRPITPQSSSPHDLNPLTPGHFLVGGPLVTIAEPDLTTTPMNRLRRWQLLTLFHQSFWTRWASEYLTSLQNRAKWIRPQLNIEVGDLVIVRCPNLPPTAWKLGRVESTHPGDDGVVRVVTVRTTDGTFKRPCVKLVVLPTPDDP</sequence>
<dbReference type="GO" id="GO:0004519">
    <property type="term" value="F:endonuclease activity"/>
    <property type="evidence" value="ECO:0007669"/>
    <property type="project" value="UniProtKB-KW"/>
</dbReference>
<dbReference type="Gene3D" id="3.30.70.270">
    <property type="match status" value="1"/>
</dbReference>
<dbReference type="Pfam" id="PF18701">
    <property type="entry name" value="DUF5641"/>
    <property type="match status" value="1"/>
</dbReference>
<dbReference type="InterPro" id="IPR043502">
    <property type="entry name" value="DNA/RNA_pol_sf"/>
</dbReference>
<evidence type="ECO:0000256" key="1">
    <source>
        <dbReference type="ARBA" id="ARBA00022679"/>
    </source>
</evidence>
<dbReference type="CDD" id="cd00303">
    <property type="entry name" value="retropepsin_like"/>
    <property type="match status" value="1"/>
</dbReference>
<reference evidence="8" key="2">
    <citation type="submission" date="2022-06" db="UniProtKB">
        <authorList>
            <consortium name="EnsemblMetazoa"/>
        </authorList>
    </citation>
    <scope>IDENTIFICATION</scope>
</reference>
<evidence type="ECO:0000256" key="2">
    <source>
        <dbReference type="ARBA" id="ARBA00022695"/>
    </source>
</evidence>
<evidence type="ECO:0000256" key="4">
    <source>
        <dbReference type="ARBA" id="ARBA00022759"/>
    </source>
</evidence>
<keyword evidence="6" id="KW-0695">RNA-directed DNA polymerase</keyword>
<dbReference type="PANTHER" id="PTHR47331">
    <property type="entry name" value="PHD-TYPE DOMAIN-CONTAINING PROTEIN"/>
    <property type="match status" value="1"/>
</dbReference>
<dbReference type="KEGG" id="api:103309431"/>
<dbReference type="GO" id="GO:0003676">
    <property type="term" value="F:nucleic acid binding"/>
    <property type="evidence" value="ECO:0007669"/>
    <property type="project" value="InterPro"/>
</dbReference>
<evidence type="ECO:0000256" key="6">
    <source>
        <dbReference type="ARBA" id="ARBA00022918"/>
    </source>
</evidence>
<dbReference type="InterPro" id="IPR043128">
    <property type="entry name" value="Rev_trsase/Diguanyl_cyclase"/>
</dbReference>
<dbReference type="Gene3D" id="3.30.420.10">
    <property type="entry name" value="Ribonuclease H-like superfamily/Ribonuclease H"/>
    <property type="match status" value="1"/>
</dbReference>
<keyword evidence="5" id="KW-0378">Hydrolase</keyword>
<evidence type="ECO:0000256" key="3">
    <source>
        <dbReference type="ARBA" id="ARBA00022722"/>
    </source>
</evidence>
<dbReference type="InterPro" id="IPR005312">
    <property type="entry name" value="DUF1759"/>
</dbReference>
<dbReference type="SUPFAM" id="SSF56672">
    <property type="entry name" value="DNA/RNA polymerases"/>
    <property type="match status" value="1"/>
</dbReference>
<name>A0A8R2F8P4_ACYPI</name>
<dbReference type="InterPro" id="IPR001584">
    <property type="entry name" value="Integrase_cat-core"/>
</dbReference>
<dbReference type="OrthoDB" id="6626799at2759"/>
<evidence type="ECO:0000313" key="8">
    <source>
        <dbReference type="EnsemblMetazoa" id="XP_008183050.1"/>
    </source>
</evidence>
<dbReference type="Gene3D" id="3.10.10.10">
    <property type="entry name" value="HIV Type 1 Reverse Transcriptase, subunit A, domain 1"/>
    <property type="match status" value="1"/>
</dbReference>
<evidence type="ECO:0000313" key="9">
    <source>
        <dbReference type="Proteomes" id="UP000007819"/>
    </source>
</evidence>
<dbReference type="GO" id="GO:0006508">
    <property type="term" value="P:proteolysis"/>
    <property type="evidence" value="ECO:0007669"/>
    <property type="project" value="InterPro"/>
</dbReference>
<organism evidence="8 9">
    <name type="scientific">Acyrthosiphon pisum</name>
    <name type="common">Pea aphid</name>
    <dbReference type="NCBI Taxonomy" id="7029"/>
    <lineage>
        <taxon>Eukaryota</taxon>
        <taxon>Metazoa</taxon>
        <taxon>Ecdysozoa</taxon>
        <taxon>Arthropoda</taxon>
        <taxon>Hexapoda</taxon>
        <taxon>Insecta</taxon>
        <taxon>Pterygota</taxon>
        <taxon>Neoptera</taxon>
        <taxon>Paraneoptera</taxon>
        <taxon>Hemiptera</taxon>
        <taxon>Sternorrhyncha</taxon>
        <taxon>Aphidomorpha</taxon>
        <taxon>Aphidoidea</taxon>
        <taxon>Aphididae</taxon>
        <taxon>Macrosiphini</taxon>
        <taxon>Acyrthosiphon</taxon>
    </lineage>
</organism>
<dbReference type="GO" id="GO:0003964">
    <property type="term" value="F:RNA-directed DNA polymerase activity"/>
    <property type="evidence" value="ECO:0007669"/>
    <property type="project" value="UniProtKB-KW"/>
</dbReference>
<dbReference type="InterPro" id="IPR008042">
    <property type="entry name" value="Retrotrans_Pao"/>
</dbReference>
<keyword evidence="3" id="KW-0540">Nuclease</keyword>
<dbReference type="InterPro" id="IPR012337">
    <property type="entry name" value="RNaseH-like_sf"/>
</dbReference>
<feature type="domain" description="Integrase catalytic" evidence="7">
    <location>
        <begin position="1434"/>
        <end position="1622"/>
    </location>
</feature>
<dbReference type="GO" id="GO:0015074">
    <property type="term" value="P:DNA integration"/>
    <property type="evidence" value="ECO:0007669"/>
    <property type="project" value="InterPro"/>
</dbReference>
<keyword evidence="1" id="KW-0808">Transferase</keyword>
<dbReference type="PROSITE" id="PS50994">
    <property type="entry name" value="INTEGRASE"/>
    <property type="match status" value="1"/>
</dbReference>